<keyword evidence="2" id="KW-1185">Reference proteome</keyword>
<dbReference type="OrthoDB" id="6692864at2759"/>
<comment type="caution">
    <text evidence="1">The sequence shown here is derived from an EMBL/GenBank/DDBJ whole genome shotgun (WGS) entry which is preliminary data.</text>
</comment>
<sequence length="84" mass="9913">IYYSTLAICTILYRTSYWHPLAAYPSPLACRLSKFYITFISQKERHHLYMYNLHQKYGDTLLELASSDLILHYRQLPTTLLGPN</sequence>
<name>A0A9W9A8A0_9AGAR</name>
<dbReference type="Proteomes" id="UP001150266">
    <property type="component" value="Unassembled WGS sequence"/>
</dbReference>
<accession>A0A9W9A8A0</accession>
<evidence type="ECO:0000313" key="2">
    <source>
        <dbReference type="Proteomes" id="UP001150266"/>
    </source>
</evidence>
<dbReference type="AlphaFoldDB" id="A0A9W9A8A0"/>
<protein>
    <submittedName>
        <fullName evidence="1">Uncharacterized protein</fullName>
    </submittedName>
</protein>
<organism evidence="1 2">
    <name type="scientific">Lentinula aciculospora</name>
    <dbReference type="NCBI Taxonomy" id="153920"/>
    <lineage>
        <taxon>Eukaryota</taxon>
        <taxon>Fungi</taxon>
        <taxon>Dikarya</taxon>
        <taxon>Basidiomycota</taxon>
        <taxon>Agaricomycotina</taxon>
        <taxon>Agaricomycetes</taxon>
        <taxon>Agaricomycetidae</taxon>
        <taxon>Agaricales</taxon>
        <taxon>Marasmiineae</taxon>
        <taxon>Omphalotaceae</taxon>
        <taxon>Lentinula</taxon>
    </lineage>
</organism>
<gene>
    <name evidence="1" type="ORF">J3R30DRAFT_3291790</name>
</gene>
<reference evidence="1" key="1">
    <citation type="submission" date="2022-08" db="EMBL/GenBank/DDBJ databases">
        <title>A Global Phylogenomic Analysis of the Shiitake Genus Lentinula.</title>
        <authorList>
            <consortium name="DOE Joint Genome Institute"/>
            <person name="Sierra-Patev S."/>
            <person name="Min B."/>
            <person name="Naranjo-Ortiz M."/>
            <person name="Looney B."/>
            <person name="Konkel Z."/>
            <person name="Slot J.C."/>
            <person name="Sakamoto Y."/>
            <person name="Steenwyk J.L."/>
            <person name="Rokas A."/>
            <person name="Carro J."/>
            <person name="Camarero S."/>
            <person name="Ferreira P."/>
            <person name="Molpeceres G."/>
            <person name="Ruiz-Duenas F.J."/>
            <person name="Serrano A."/>
            <person name="Henrissat B."/>
            <person name="Drula E."/>
            <person name="Hughes K.W."/>
            <person name="Mata J.L."/>
            <person name="Ishikawa N.K."/>
            <person name="Vargas-Isla R."/>
            <person name="Ushijima S."/>
            <person name="Smith C.A."/>
            <person name="Ahrendt S."/>
            <person name="Andreopoulos W."/>
            <person name="He G."/>
            <person name="Labutti K."/>
            <person name="Lipzen A."/>
            <person name="Ng V."/>
            <person name="Riley R."/>
            <person name="Sandor L."/>
            <person name="Barry K."/>
            <person name="Martinez A.T."/>
            <person name="Xiao Y."/>
            <person name="Gibbons J.G."/>
            <person name="Terashima K."/>
            <person name="Grigoriev I.V."/>
            <person name="Hibbett D.S."/>
        </authorList>
    </citation>
    <scope>NUCLEOTIDE SEQUENCE</scope>
    <source>
        <strain evidence="1">JLM2183</strain>
    </source>
</reference>
<dbReference type="EMBL" id="JAOTPV010000011">
    <property type="protein sequence ID" value="KAJ4476778.1"/>
    <property type="molecule type" value="Genomic_DNA"/>
</dbReference>
<proteinExistence type="predicted"/>
<feature type="non-terminal residue" evidence="1">
    <location>
        <position position="1"/>
    </location>
</feature>
<evidence type="ECO:0000313" key="1">
    <source>
        <dbReference type="EMBL" id="KAJ4476778.1"/>
    </source>
</evidence>